<dbReference type="RefSeq" id="WP_101429948.1">
    <property type="nucleotide sequence ID" value="NZ_PCGZ01000006.1"/>
</dbReference>
<dbReference type="Gene3D" id="3.40.190.10">
    <property type="entry name" value="Periplasmic binding protein-like II"/>
    <property type="match status" value="2"/>
</dbReference>
<evidence type="ECO:0000256" key="5">
    <source>
        <dbReference type="ARBA" id="ARBA00023288"/>
    </source>
</evidence>
<dbReference type="PANTHER" id="PTHR43649:SF33">
    <property type="entry name" value="POLYGALACTURONAN_RHAMNOGALACTURONAN-BINDING PROTEIN YTCQ"/>
    <property type="match status" value="1"/>
</dbReference>
<evidence type="ECO:0000256" key="2">
    <source>
        <dbReference type="ARBA" id="ARBA00022729"/>
    </source>
</evidence>
<evidence type="ECO:0000256" key="3">
    <source>
        <dbReference type="ARBA" id="ARBA00023136"/>
    </source>
</evidence>
<name>A0A2N3QGR7_9BIFI</name>
<reference evidence="7 8" key="1">
    <citation type="submission" date="2017-10" db="EMBL/GenBank/DDBJ databases">
        <title>Bifidobacterium genomics.</title>
        <authorList>
            <person name="Lugli G.A."/>
            <person name="Milani C."/>
            <person name="Mancabelli L."/>
        </authorList>
    </citation>
    <scope>NUCLEOTIDE SEQUENCE [LARGE SCALE GENOMIC DNA]</scope>
    <source>
        <strain evidence="7 8">1524B</strain>
    </source>
</reference>
<evidence type="ECO:0000313" key="8">
    <source>
        <dbReference type="Proteomes" id="UP000233730"/>
    </source>
</evidence>
<protein>
    <submittedName>
        <fullName evidence="7">Solute binding protein of ABC transporter</fullName>
    </submittedName>
</protein>
<dbReference type="SUPFAM" id="SSF53850">
    <property type="entry name" value="Periplasmic binding protein-like II"/>
    <property type="match status" value="1"/>
</dbReference>
<keyword evidence="3" id="KW-0472">Membrane</keyword>
<dbReference type="PANTHER" id="PTHR43649">
    <property type="entry name" value="ARABINOSE-BINDING PROTEIN-RELATED"/>
    <property type="match status" value="1"/>
</dbReference>
<keyword evidence="4" id="KW-0564">Palmitate</keyword>
<accession>A0A2N3QGR7</accession>
<organism evidence="7 8">
    <name type="scientific">Bifidobacterium pseudolongum subsp. globosum</name>
    <dbReference type="NCBI Taxonomy" id="1690"/>
    <lineage>
        <taxon>Bacteria</taxon>
        <taxon>Bacillati</taxon>
        <taxon>Actinomycetota</taxon>
        <taxon>Actinomycetes</taxon>
        <taxon>Bifidobacteriales</taxon>
        <taxon>Bifidobacteriaceae</taxon>
        <taxon>Bifidobacterium</taxon>
    </lineage>
</organism>
<dbReference type="PROSITE" id="PS51257">
    <property type="entry name" value="PROKAR_LIPOPROTEIN"/>
    <property type="match status" value="1"/>
</dbReference>
<feature type="chain" id="PRO_5039538189" evidence="6">
    <location>
        <begin position="23"/>
        <end position="441"/>
    </location>
</feature>
<dbReference type="InterPro" id="IPR050490">
    <property type="entry name" value="Bact_solute-bd_prot1"/>
</dbReference>
<dbReference type="EMBL" id="PCGZ01000006">
    <property type="protein sequence ID" value="PKU90429.1"/>
    <property type="molecule type" value="Genomic_DNA"/>
</dbReference>
<keyword evidence="2 6" id="KW-0732">Signal</keyword>
<dbReference type="AlphaFoldDB" id="A0A2N3QGR7"/>
<sequence length="441" mass="46481">MKWNKSLMAGAAAMAAMCMALSGCGGSSSGGSDGSSSGAASTGGKVEITYIHRLPDKSGMTSVEQIVSRWNKENPDIQVKPIHFNGNASDLIKKLETDVKAGNAPDLAQAGYSEIPELFTKGLLEDVTAEAEQYKGDFAEGPYGNMTIGGKTFGLPQDTGPLVYYYNKAEFDKLGIGVPKTRDELVASAKKAAAQGKYIMSFQADEAGNMLSGLAGASGPWYTVESDAWNVDTQTSGSKAVAKVFQQLLDDKSATTTPRWDPSFDASLQKGELIGTIGAAWEAPLLMDSMGDKGRGDWHVAQIGDWFDNGEKTGPDGGSGVVALKGTTHKAEAMKFLDWFNTQIDDLTSQGLVVAATTGSAKTPASWSEFYGGQDVMAEFADANRNLASFSYIPGFSAVATSMKEKAADAADDKAKVETIFDAAQTASVDTLKDYGLSVAQ</sequence>
<dbReference type="Proteomes" id="UP000233730">
    <property type="component" value="Unassembled WGS sequence"/>
</dbReference>
<keyword evidence="5" id="KW-0449">Lipoprotein</keyword>
<keyword evidence="1" id="KW-1003">Cell membrane</keyword>
<evidence type="ECO:0000256" key="4">
    <source>
        <dbReference type="ARBA" id="ARBA00023139"/>
    </source>
</evidence>
<dbReference type="InterPro" id="IPR006059">
    <property type="entry name" value="SBP"/>
</dbReference>
<evidence type="ECO:0000256" key="6">
    <source>
        <dbReference type="SAM" id="SignalP"/>
    </source>
</evidence>
<proteinExistence type="predicted"/>
<evidence type="ECO:0000313" key="7">
    <source>
        <dbReference type="EMBL" id="PKU90429.1"/>
    </source>
</evidence>
<dbReference type="Pfam" id="PF01547">
    <property type="entry name" value="SBP_bac_1"/>
    <property type="match status" value="1"/>
</dbReference>
<evidence type="ECO:0000256" key="1">
    <source>
        <dbReference type="ARBA" id="ARBA00022475"/>
    </source>
</evidence>
<comment type="caution">
    <text evidence="7">The sequence shown here is derived from an EMBL/GenBank/DDBJ whole genome shotgun (WGS) entry which is preliminary data.</text>
</comment>
<feature type="signal peptide" evidence="6">
    <location>
        <begin position="1"/>
        <end position="22"/>
    </location>
</feature>
<gene>
    <name evidence="7" type="ORF">CQR46_1072</name>
</gene>